<organism evidence="2 3">
    <name type="scientific">Botryotinia calthae</name>
    <dbReference type="NCBI Taxonomy" id="38488"/>
    <lineage>
        <taxon>Eukaryota</taxon>
        <taxon>Fungi</taxon>
        <taxon>Dikarya</taxon>
        <taxon>Ascomycota</taxon>
        <taxon>Pezizomycotina</taxon>
        <taxon>Leotiomycetes</taxon>
        <taxon>Helotiales</taxon>
        <taxon>Sclerotiniaceae</taxon>
        <taxon>Botryotinia</taxon>
    </lineage>
</organism>
<sequence>MKLSNEGVYEKPGYDITGVYEIWVGTGIGAGHKSSTVTRVKPTAIVIGGGDVNYSDQPCYDYYALAHLGEQRQFGFLQNLTDRRNKVPYNMTTAAKLRALLANESEVVVCPGVYDGFTARLALNAGFKTLYMTGAGTTMSCLGIADLGVATMNDMRDNAFMIANIDPTIPLIADADTGYGGPLMVSRTVASYISAGVAAMHIEDQVVNKRCGHLRNKELVPLPEFVSRIRAAALKRDELGRDIVIIARTDALADQGYDEAVLRLHAAVDAGADVVFLEGVRDTEDAKRVCEEFGKKGVSCLYNCVPGGVSPVLSVKEARECGYRLVITPTLALGAVFESVGKAYKELLENGNTKGNGVAVRDLFDSCGLKEATEFDVKAGGKLYQNGI</sequence>
<dbReference type="AlphaFoldDB" id="A0A4Y8DBN2"/>
<dbReference type="EMBL" id="PHWZ01000046">
    <property type="protein sequence ID" value="TEY78709.1"/>
    <property type="molecule type" value="Genomic_DNA"/>
</dbReference>
<dbReference type="InterPro" id="IPR018523">
    <property type="entry name" value="Isocitrate_lyase_ph_CS"/>
</dbReference>
<proteinExistence type="predicted"/>
<dbReference type="InterPro" id="IPR040442">
    <property type="entry name" value="Pyrv_kinase-like_dom_sf"/>
</dbReference>
<comment type="caution">
    <text evidence="2">The sequence shown here is derived from an EMBL/GenBank/DDBJ whole genome shotgun (WGS) entry which is preliminary data.</text>
</comment>
<evidence type="ECO:0000313" key="2">
    <source>
        <dbReference type="EMBL" id="TEY78709.1"/>
    </source>
</evidence>
<comment type="catalytic activity">
    <reaction evidence="1">
        <text>(2S,3R)-3-hydroxybutane-1,2,3-tricarboxylate = pyruvate + succinate</text>
        <dbReference type="Rhea" id="RHEA:16809"/>
        <dbReference type="ChEBI" id="CHEBI:15361"/>
        <dbReference type="ChEBI" id="CHEBI:30031"/>
        <dbReference type="ChEBI" id="CHEBI:57429"/>
        <dbReference type="EC" id="4.1.3.30"/>
    </reaction>
</comment>
<dbReference type="PANTHER" id="PTHR42905:SF2">
    <property type="entry name" value="PHOSPHOENOLPYRUVATE CARBOXYLASE FAMILY PROTEIN"/>
    <property type="match status" value="1"/>
</dbReference>
<dbReference type="PROSITE" id="PS00161">
    <property type="entry name" value="ISOCITRATE_LYASE"/>
    <property type="match status" value="1"/>
</dbReference>
<dbReference type="Gene3D" id="3.20.20.60">
    <property type="entry name" value="Phosphoenolpyruvate-binding domains"/>
    <property type="match status" value="1"/>
</dbReference>
<dbReference type="CDD" id="cd00377">
    <property type="entry name" value="ICL_PEPM"/>
    <property type="match status" value="1"/>
</dbReference>
<reference evidence="2 3" key="1">
    <citation type="submission" date="2017-11" db="EMBL/GenBank/DDBJ databases">
        <title>Comparative genomics of Botrytis spp.</title>
        <authorList>
            <person name="Valero-Jimenez C.A."/>
            <person name="Tapia P."/>
            <person name="Veloso J."/>
            <person name="Silva-Moreno E."/>
            <person name="Staats M."/>
            <person name="Valdes J.H."/>
            <person name="Van Kan J.A.L."/>
        </authorList>
    </citation>
    <scope>NUCLEOTIDE SEQUENCE [LARGE SCALE GENOMIC DNA]</scope>
    <source>
        <strain evidence="2 3">MUCL2830</strain>
    </source>
</reference>
<dbReference type="Proteomes" id="UP000297299">
    <property type="component" value="Unassembled WGS sequence"/>
</dbReference>
<keyword evidence="3" id="KW-1185">Reference proteome</keyword>
<dbReference type="PANTHER" id="PTHR42905">
    <property type="entry name" value="PHOSPHOENOLPYRUVATE CARBOXYLASE"/>
    <property type="match status" value="1"/>
</dbReference>
<protein>
    <submittedName>
        <fullName evidence="2">Uncharacterized protein</fullName>
    </submittedName>
</protein>
<dbReference type="OrthoDB" id="1923844at2759"/>
<evidence type="ECO:0000313" key="3">
    <source>
        <dbReference type="Proteomes" id="UP000297299"/>
    </source>
</evidence>
<dbReference type="InterPro" id="IPR015813">
    <property type="entry name" value="Pyrv/PenolPyrv_kinase-like_dom"/>
</dbReference>
<evidence type="ECO:0000256" key="1">
    <source>
        <dbReference type="ARBA" id="ARBA00001050"/>
    </source>
</evidence>
<dbReference type="Pfam" id="PF13714">
    <property type="entry name" value="PEP_mutase"/>
    <property type="match status" value="1"/>
</dbReference>
<dbReference type="GO" id="GO:0046421">
    <property type="term" value="F:methylisocitrate lyase activity"/>
    <property type="evidence" value="ECO:0007669"/>
    <property type="project" value="UniProtKB-EC"/>
</dbReference>
<dbReference type="SUPFAM" id="SSF51621">
    <property type="entry name" value="Phosphoenolpyruvate/pyruvate domain"/>
    <property type="match status" value="1"/>
</dbReference>
<name>A0A4Y8DBN2_9HELO</name>
<dbReference type="InterPro" id="IPR039556">
    <property type="entry name" value="ICL/PEPM"/>
</dbReference>
<gene>
    <name evidence="2" type="ORF">BOTCAL_0046g00300</name>
</gene>
<accession>A0A4Y8DBN2</accession>
<dbReference type="STRING" id="38488.A0A4Y8DBN2"/>